<feature type="region of interest" description="Disordered" evidence="2">
    <location>
        <begin position="110"/>
        <end position="203"/>
    </location>
</feature>
<feature type="coiled-coil region" evidence="1">
    <location>
        <begin position="27"/>
        <end position="89"/>
    </location>
</feature>
<dbReference type="GeneID" id="54783850"/>
<evidence type="ECO:0000313" key="4">
    <source>
        <dbReference type="Proteomes" id="UP000449547"/>
    </source>
</evidence>
<evidence type="ECO:0000256" key="1">
    <source>
        <dbReference type="SAM" id="Coils"/>
    </source>
</evidence>
<evidence type="ECO:0000313" key="3">
    <source>
        <dbReference type="EMBL" id="KAA8897483.1"/>
    </source>
</evidence>
<dbReference type="Proteomes" id="UP000449547">
    <property type="component" value="Unassembled WGS sequence"/>
</dbReference>
<proteinExistence type="predicted"/>
<dbReference type="Gene3D" id="1.20.5.50">
    <property type="match status" value="1"/>
</dbReference>
<dbReference type="AlphaFoldDB" id="A0A642UEC0"/>
<gene>
    <name evidence="3" type="ORF">DIURU_005199</name>
</gene>
<name>A0A642UEC0_DIURU</name>
<dbReference type="RefSeq" id="XP_034009994.1">
    <property type="nucleotide sequence ID" value="XM_034158154.1"/>
</dbReference>
<feature type="compositionally biased region" description="Low complexity" evidence="2">
    <location>
        <begin position="171"/>
        <end position="198"/>
    </location>
</feature>
<dbReference type="VEuPathDB" id="FungiDB:DIURU_005199"/>
<organism evidence="3 4">
    <name type="scientific">Diutina rugosa</name>
    <name type="common">Yeast</name>
    <name type="synonym">Candida rugosa</name>
    <dbReference type="NCBI Taxonomy" id="5481"/>
    <lineage>
        <taxon>Eukaryota</taxon>
        <taxon>Fungi</taxon>
        <taxon>Dikarya</taxon>
        <taxon>Ascomycota</taxon>
        <taxon>Saccharomycotina</taxon>
        <taxon>Pichiomycetes</taxon>
        <taxon>Debaryomycetaceae</taxon>
        <taxon>Diutina</taxon>
    </lineage>
</organism>
<accession>A0A642UEC0</accession>
<protein>
    <submittedName>
        <fullName evidence="3">Uncharacterized protein</fullName>
    </submittedName>
</protein>
<comment type="caution">
    <text evidence="3">The sequence shown here is derived from an EMBL/GenBank/DDBJ whole genome shotgun (WGS) entry which is preliminary data.</text>
</comment>
<dbReference type="EMBL" id="SWFT01000156">
    <property type="protein sequence ID" value="KAA8897483.1"/>
    <property type="molecule type" value="Genomic_DNA"/>
</dbReference>
<evidence type="ECO:0000256" key="2">
    <source>
        <dbReference type="SAM" id="MobiDB-lite"/>
    </source>
</evidence>
<reference evidence="3 4" key="1">
    <citation type="submission" date="2019-07" db="EMBL/GenBank/DDBJ databases">
        <title>Genome assembly of two rare yeast pathogens: Diutina rugosa and Trichomonascus ciferrii.</title>
        <authorList>
            <person name="Mixao V."/>
            <person name="Saus E."/>
            <person name="Hansen A."/>
            <person name="Lass-Flor C."/>
            <person name="Gabaldon T."/>
        </authorList>
    </citation>
    <scope>NUCLEOTIDE SEQUENCE [LARGE SCALE GENOMIC DNA]</scope>
    <source>
        <strain evidence="3 4">CBS 613</strain>
    </source>
</reference>
<sequence length="435" mass="48619">MGDDESDAARGSGSRLPQCYRDVGDYIEKLQAQATKYRQRAKQASTTIASLEQTVEVQASIISSLQDQVMAQKQEIDRFEDELAKLRSSQTGVSEVEEVPAKRARVWDNIPNLRHQSQGQGVFSRKQVSPIRSKSVNIPRTEVDTQYSSPDSSPLKSSPSKCQRDIPTQISSSPDKQRSSPSKSSPSKSRPSLTNSSSTLQMPTMAKQASVELGGNDDDEVDDSQDEEPLVKLVVVPSKPHPTPLLAQKFRRQYLVAQLDVPGTKLDLTTNPVTDKAWTVSDFVPNGDLGAGGGRKSFASVNGAVVVRDQGISRQDYDNRRLFYSMVENRDGDDGDDDEQSYSQLQSQIHNKVPSQEWRSTIPSTQEALENAQRSYMIKRRRVVRRIKQSLKVTYDHVHQRVQSGDFRFAEDVLNQFVVEGRVVVRYSEILQGND</sequence>
<keyword evidence="1" id="KW-0175">Coiled coil</keyword>
<feature type="compositionally biased region" description="Low complexity" evidence="2">
    <location>
        <begin position="148"/>
        <end position="160"/>
    </location>
</feature>
<dbReference type="OrthoDB" id="4083304at2759"/>
<feature type="compositionally biased region" description="Polar residues" evidence="2">
    <location>
        <begin position="114"/>
        <end position="138"/>
    </location>
</feature>
<dbReference type="OMA" id="IMDKYSS"/>
<keyword evidence="4" id="KW-1185">Reference proteome</keyword>